<keyword evidence="3" id="KW-1185">Reference proteome</keyword>
<dbReference type="Proteomes" id="UP000324194">
    <property type="component" value="Chromosome 1"/>
</dbReference>
<evidence type="ECO:0000313" key="3">
    <source>
        <dbReference type="Proteomes" id="UP000324194"/>
    </source>
</evidence>
<keyword evidence="1" id="KW-0732">Signal</keyword>
<accession>A0A5E4PG35</accession>
<evidence type="ECO:0000313" key="2">
    <source>
        <dbReference type="EMBL" id="VVC75407.1"/>
    </source>
</evidence>
<dbReference type="AlphaFoldDB" id="A0A5E4PG35"/>
<name>A0A5E4PG35_9COXI</name>
<reference evidence="2 3" key="1">
    <citation type="submission" date="2019-08" db="EMBL/GenBank/DDBJ databases">
        <authorList>
            <person name="Guy L."/>
        </authorList>
    </citation>
    <scope>NUCLEOTIDE SEQUENCE [LARGE SCALE GENOMIC DNA]</scope>
    <source>
        <strain evidence="2 3">SGT-108</strain>
    </source>
</reference>
<dbReference type="EMBL" id="LR699119">
    <property type="protein sequence ID" value="VVC75407.1"/>
    <property type="molecule type" value="Genomic_DNA"/>
</dbReference>
<proteinExistence type="predicted"/>
<sequence length="112" mass="12309">MHKKIILFVACTSFAFHSSLLFADLMDDDGIIYIHSKTKSSSFQMCKDKMIGATDNVCTCLADSASAKIDDNELKKCDIKDSKCISKAIEFAVLNAFSQEGIKACVRQSEGK</sequence>
<protein>
    <submittedName>
        <fullName evidence="2">Uncharacterized protein</fullName>
    </submittedName>
</protein>
<evidence type="ECO:0000256" key="1">
    <source>
        <dbReference type="SAM" id="SignalP"/>
    </source>
</evidence>
<dbReference type="RefSeq" id="WP_148338695.1">
    <property type="nucleotide sequence ID" value="NZ_LR699119.1"/>
</dbReference>
<feature type="chain" id="PRO_5022949134" evidence="1">
    <location>
        <begin position="24"/>
        <end position="112"/>
    </location>
</feature>
<gene>
    <name evidence="2" type="ORF">AQUSIP_06970</name>
</gene>
<feature type="signal peptide" evidence="1">
    <location>
        <begin position="1"/>
        <end position="23"/>
    </location>
</feature>
<organism evidence="2 3">
    <name type="scientific">Aquicella siphonis</name>
    <dbReference type="NCBI Taxonomy" id="254247"/>
    <lineage>
        <taxon>Bacteria</taxon>
        <taxon>Pseudomonadati</taxon>
        <taxon>Pseudomonadota</taxon>
        <taxon>Gammaproteobacteria</taxon>
        <taxon>Legionellales</taxon>
        <taxon>Coxiellaceae</taxon>
        <taxon>Aquicella</taxon>
    </lineage>
</organism>
<dbReference type="KEGG" id="asip:AQUSIP_06970"/>